<keyword evidence="6" id="KW-0967">Endosome</keyword>
<sequence>MAHRRRGVGVGRAGGDAYGKKAEEIKATSLASAMETVEKLELKLEEFAKKHKHAVQNDPEFRSKFLEMCAPLGVDPLSAEKGFWGSMLGIGEFYYELSVKVAEVCLASRSRNGGIIRVSEVKDILTQRGTKYQFANSKNKSTYAEDDIITSVKKLSKLGSGFRTIKVGRAVLIVSVPEELDDDHMHVLNLAEEEPFGMVTTDLMSKKLGWDIERSNRALELLLGKGMVWLDIHCGEKNYWFPR</sequence>
<evidence type="ECO:0000256" key="4">
    <source>
        <dbReference type="ARBA" id="ARBA00022448"/>
    </source>
</evidence>
<gene>
    <name evidence="10" type="ORF">ACHAW5_010343</name>
</gene>
<evidence type="ECO:0000256" key="1">
    <source>
        <dbReference type="ARBA" id="ARBA00004481"/>
    </source>
</evidence>
<evidence type="ECO:0000256" key="7">
    <source>
        <dbReference type="ARBA" id="ARBA00022927"/>
    </source>
</evidence>
<keyword evidence="9" id="KW-0175">Coiled coil</keyword>
<dbReference type="GO" id="GO:0006511">
    <property type="term" value="P:ubiquitin-dependent protein catabolic process"/>
    <property type="evidence" value="ECO:0007669"/>
    <property type="project" value="UniProtKB-ARBA"/>
</dbReference>
<keyword evidence="8" id="KW-0472">Membrane</keyword>
<dbReference type="PANTHER" id="PTHR12806">
    <property type="entry name" value="EAP30 SUBUNIT OF ELL COMPLEX"/>
    <property type="match status" value="1"/>
</dbReference>
<organism evidence="10 11">
    <name type="scientific">Stephanodiscus triporus</name>
    <dbReference type="NCBI Taxonomy" id="2934178"/>
    <lineage>
        <taxon>Eukaryota</taxon>
        <taxon>Sar</taxon>
        <taxon>Stramenopiles</taxon>
        <taxon>Ochrophyta</taxon>
        <taxon>Bacillariophyta</taxon>
        <taxon>Coscinodiscophyceae</taxon>
        <taxon>Thalassiosirophycidae</taxon>
        <taxon>Stephanodiscales</taxon>
        <taxon>Stephanodiscaceae</taxon>
        <taxon>Stephanodiscus</taxon>
    </lineage>
</organism>
<dbReference type="GO" id="GO:0007034">
    <property type="term" value="P:vacuolar transport"/>
    <property type="evidence" value="ECO:0007669"/>
    <property type="project" value="UniProtKB-ARBA"/>
</dbReference>
<keyword evidence="11" id="KW-1185">Reference proteome</keyword>
<keyword evidence="4" id="KW-0813">Transport</keyword>
<keyword evidence="7" id="KW-0653">Protein transport</keyword>
<dbReference type="EMBL" id="JALLAZ020000537">
    <property type="protein sequence ID" value="KAL3792845.1"/>
    <property type="molecule type" value="Genomic_DNA"/>
</dbReference>
<evidence type="ECO:0000256" key="9">
    <source>
        <dbReference type="SAM" id="Coils"/>
    </source>
</evidence>
<dbReference type="InterPro" id="IPR016689">
    <property type="entry name" value="ESCRT-2_cplx_Snf8"/>
</dbReference>
<accession>A0ABD3PXX8</accession>
<dbReference type="FunFam" id="1.10.10.10:FF:000397">
    <property type="entry name" value="Vacuolar-sorting protein SNF8"/>
    <property type="match status" value="1"/>
</dbReference>
<dbReference type="Proteomes" id="UP001530315">
    <property type="component" value="Unassembled WGS sequence"/>
</dbReference>
<dbReference type="AlphaFoldDB" id="A0ABD3PXX8"/>
<dbReference type="Pfam" id="PF04157">
    <property type="entry name" value="EAP30"/>
    <property type="match status" value="1"/>
</dbReference>
<dbReference type="GO" id="GO:0006886">
    <property type="term" value="P:intracellular protein transport"/>
    <property type="evidence" value="ECO:0007669"/>
    <property type="project" value="UniProtKB-ARBA"/>
</dbReference>
<comment type="caution">
    <text evidence="10">The sequence shown here is derived from an EMBL/GenBank/DDBJ whole genome shotgun (WGS) entry which is preliminary data.</text>
</comment>
<dbReference type="InterPro" id="IPR036390">
    <property type="entry name" value="WH_DNA-bd_sf"/>
</dbReference>
<name>A0ABD3PXX8_9STRA</name>
<evidence type="ECO:0000256" key="5">
    <source>
        <dbReference type="ARBA" id="ARBA00022490"/>
    </source>
</evidence>
<dbReference type="PANTHER" id="PTHR12806:SF0">
    <property type="entry name" value="VACUOLAR-SORTING PROTEIN SNF8"/>
    <property type="match status" value="1"/>
</dbReference>
<dbReference type="GO" id="GO:0072594">
    <property type="term" value="P:establishment of protein localization to organelle"/>
    <property type="evidence" value="ECO:0007669"/>
    <property type="project" value="UniProtKB-ARBA"/>
</dbReference>
<keyword evidence="5" id="KW-0963">Cytoplasm</keyword>
<dbReference type="Gene3D" id="1.10.10.10">
    <property type="entry name" value="Winged helix-like DNA-binding domain superfamily/Winged helix DNA-binding domain"/>
    <property type="match status" value="2"/>
</dbReference>
<dbReference type="InterPro" id="IPR036388">
    <property type="entry name" value="WH-like_DNA-bd_sf"/>
</dbReference>
<comment type="subcellular location">
    <subcellularLocation>
        <location evidence="2">Cytoplasm</location>
    </subcellularLocation>
    <subcellularLocation>
        <location evidence="1">Endosome membrane</location>
        <topology evidence="1">Peripheral membrane protein</topology>
    </subcellularLocation>
</comment>
<evidence type="ECO:0000313" key="11">
    <source>
        <dbReference type="Proteomes" id="UP001530315"/>
    </source>
</evidence>
<evidence type="ECO:0008006" key="12">
    <source>
        <dbReference type="Google" id="ProtNLM"/>
    </source>
</evidence>
<dbReference type="Gene3D" id="6.10.140.180">
    <property type="match status" value="1"/>
</dbReference>
<evidence type="ECO:0000256" key="8">
    <source>
        <dbReference type="ARBA" id="ARBA00023136"/>
    </source>
</evidence>
<proteinExistence type="inferred from homology"/>
<evidence type="ECO:0000256" key="2">
    <source>
        <dbReference type="ARBA" id="ARBA00004496"/>
    </source>
</evidence>
<feature type="coiled-coil region" evidence="9">
    <location>
        <begin position="30"/>
        <end position="57"/>
    </location>
</feature>
<dbReference type="GO" id="GO:0010008">
    <property type="term" value="C:endosome membrane"/>
    <property type="evidence" value="ECO:0007669"/>
    <property type="project" value="UniProtKB-SubCell"/>
</dbReference>
<reference evidence="10 11" key="1">
    <citation type="submission" date="2024-10" db="EMBL/GenBank/DDBJ databases">
        <title>Updated reference genomes for cyclostephanoid diatoms.</title>
        <authorList>
            <person name="Roberts W.R."/>
            <person name="Alverson A.J."/>
        </authorList>
    </citation>
    <scope>NUCLEOTIDE SEQUENCE [LARGE SCALE GENOMIC DNA]</scope>
    <source>
        <strain evidence="10 11">AJA276-08</strain>
    </source>
</reference>
<protein>
    <recommendedName>
        <fullName evidence="12">Vacuolar-sorting protein SNF8</fullName>
    </recommendedName>
</protein>
<dbReference type="SUPFAM" id="SSF46785">
    <property type="entry name" value="Winged helix' DNA-binding domain"/>
    <property type="match status" value="2"/>
</dbReference>
<comment type="similarity">
    <text evidence="3">Belongs to the SNF8 family.</text>
</comment>
<evidence type="ECO:0000256" key="3">
    <source>
        <dbReference type="ARBA" id="ARBA00009834"/>
    </source>
</evidence>
<evidence type="ECO:0000256" key="6">
    <source>
        <dbReference type="ARBA" id="ARBA00022753"/>
    </source>
</evidence>
<dbReference type="InterPro" id="IPR040608">
    <property type="entry name" value="Snf8/Vps36"/>
</dbReference>
<evidence type="ECO:0000313" key="10">
    <source>
        <dbReference type="EMBL" id="KAL3792845.1"/>
    </source>
</evidence>